<dbReference type="InterPro" id="IPR029068">
    <property type="entry name" value="Glyas_Bleomycin-R_OHBP_Dase"/>
</dbReference>
<dbReference type="EMBL" id="BOMI01000021">
    <property type="protein sequence ID" value="GID72746.1"/>
    <property type="molecule type" value="Genomic_DNA"/>
</dbReference>
<keyword evidence="3" id="KW-1185">Reference proteome</keyword>
<dbReference type="InterPro" id="IPR037523">
    <property type="entry name" value="VOC_core"/>
</dbReference>
<dbReference type="SUPFAM" id="SSF54593">
    <property type="entry name" value="Glyoxalase/Bleomycin resistance protein/Dihydroxybiphenyl dioxygenase"/>
    <property type="match status" value="2"/>
</dbReference>
<reference evidence="2 3" key="1">
    <citation type="submission" date="2021-01" db="EMBL/GenBank/DDBJ databases">
        <title>Whole genome shotgun sequence of Actinoplanes deccanensis NBRC 13994.</title>
        <authorList>
            <person name="Komaki H."/>
            <person name="Tamura T."/>
        </authorList>
    </citation>
    <scope>NUCLEOTIDE SEQUENCE [LARGE SCALE GENOMIC DNA]</scope>
    <source>
        <strain evidence="2 3">NBRC 13994</strain>
    </source>
</reference>
<evidence type="ECO:0000259" key="1">
    <source>
        <dbReference type="PROSITE" id="PS51819"/>
    </source>
</evidence>
<evidence type="ECO:0000313" key="2">
    <source>
        <dbReference type="EMBL" id="GID72746.1"/>
    </source>
</evidence>
<dbReference type="InterPro" id="IPR052164">
    <property type="entry name" value="Anthracycline_SecMetBiosynth"/>
</dbReference>
<gene>
    <name evidence="2" type="ORF">Ade02nite_13870</name>
</gene>
<dbReference type="PANTHER" id="PTHR33993">
    <property type="entry name" value="GLYOXALASE-RELATED"/>
    <property type="match status" value="1"/>
</dbReference>
<dbReference type="InterPro" id="IPR004360">
    <property type="entry name" value="Glyas_Fos-R_dOase_dom"/>
</dbReference>
<comment type="caution">
    <text evidence="2">The sequence shown here is derived from an EMBL/GenBank/DDBJ whole genome shotgun (WGS) entry which is preliminary data.</text>
</comment>
<sequence length="285" mass="30154">MNPRLMFVTLAVRDVGESRRFYEGVLGLRPLGPDAATVSYPLGHVILVLHRADVPDGRDRSVTLTLLVDDVEKTRAAMGRNGATVKPAQTSRAGVMADLYDPDGHWFSLYQPSADALTWPSARKVRALRQGGAGTELLYLFLYVRDLHATEKFYQGGLGLTPVETTTCHRGLTAVPDGVVKYDAGGALLTTHHVGDGDHAALHRVTAGGTPGVALGFHTPGLDAAAAELSARGLSLDGDQTVPGIGRAAAFTDPGGYRFFLCEPSARAMSSPAGEAIRRILGADL</sequence>
<name>A0ABQ3XYC2_9ACTN</name>
<dbReference type="Proteomes" id="UP000609879">
    <property type="component" value="Unassembled WGS sequence"/>
</dbReference>
<dbReference type="Pfam" id="PF00903">
    <property type="entry name" value="Glyoxalase"/>
    <property type="match status" value="2"/>
</dbReference>
<evidence type="ECO:0000313" key="3">
    <source>
        <dbReference type="Proteomes" id="UP000609879"/>
    </source>
</evidence>
<protein>
    <recommendedName>
        <fullName evidence="1">VOC domain-containing protein</fullName>
    </recommendedName>
</protein>
<dbReference type="RefSeq" id="WP_203760684.1">
    <property type="nucleotide sequence ID" value="NZ_BAAABO010000006.1"/>
</dbReference>
<organism evidence="2 3">
    <name type="scientific">Paractinoplanes deccanensis</name>
    <dbReference type="NCBI Taxonomy" id="113561"/>
    <lineage>
        <taxon>Bacteria</taxon>
        <taxon>Bacillati</taxon>
        <taxon>Actinomycetota</taxon>
        <taxon>Actinomycetes</taxon>
        <taxon>Micromonosporales</taxon>
        <taxon>Micromonosporaceae</taxon>
        <taxon>Paractinoplanes</taxon>
    </lineage>
</organism>
<feature type="domain" description="VOC" evidence="1">
    <location>
        <begin position="4"/>
        <end position="112"/>
    </location>
</feature>
<dbReference type="Gene3D" id="3.10.180.10">
    <property type="entry name" value="2,3-Dihydroxybiphenyl 1,2-Dioxygenase, domain 1"/>
    <property type="match status" value="2"/>
</dbReference>
<proteinExistence type="predicted"/>
<dbReference type="PROSITE" id="PS51819">
    <property type="entry name" value="VOC"/>
    <property type="match status" value="2"/>
</dbReference>
<accession>A0ABQ3XYC2</accession>
<feature type="domain" description="VOC" evidence="1">
    <location>
        <begin position="136"/>
        <end position="264"/>
    </location>
</feature>